<accession>A0A345PDG3</accession>
<dbReference type="SUPFAM" id="SSF101215">
    <property type="entry name" value="KaiA/RbsU domain"/>
    <property type="match status" value="1"/>
</dbReference>
<dbReference type="InterPro" id="IPR036457">
    <property type="entry name" value="PPM-type-like_dom_sf"/>
</dbReference>
<dbReference type="PANTHER" id="PTHR43156">
    <property type="entry name" value="STAGE II SPORULATION PROTEIN E-RELATED"/>
    <property type="match status" value="1"/>
</dbReference>
<gene>
    <name evidence="3" type="ORF">CUC15_03180</name>
</gene>
<evidence type="ECO:0000256" key="1">
    <source>
        <dbReference type="ARBA" id="ARBA00022801"/>
    </source>
</evidence>
<dbReference type="Gene3D" id="3.60.40.10">
    <property type="entry name" value="PPM-type phosphatase domain"/>
    <property type="match status" value="1"/>
</dbReference>
<dbReference type="Pfam" id="PF08673">
    <property type="entry name" value="RsbU_N"/>
    <property type="match status" value="1"/>
</dbReference>
<sequence length="337" mass="38175">MDKIMDLDIAHYKTLLKDYITNQSEQSLYGVELVSKSFIKNNILPDEIVNLHIQALGELYPNLNLDVKHSMDFLLEAMISYGLSLQEVQMLREEQLALKSEISVAASMQETLLGTTIPEVEGLDIGVISVPANQMNGDYHHFVKGNDGSIGIAMADVIGKGIPAALCMSMIKYAIDSFPEDKMSPGMILKNLNRVVERNVDPSMFITMVYSQYHPLESKLKYASAGHEPGFYYNAKNGTFVELETEGLLLGVLPDTDYKQYELEIHENDMLIFLTDGVTECRDGERFIEMEEVLNVIKQYIDLPAQELVTNVYKHFERLQNFQLADDFTLLILRKEV</sequence>
<keyword evidence="1" id="KW-0378">Hydrolase</keyword>
<dbReference type="PROSITE" id="PS51746">
    <property type="entry name" value="PPM_2"/>
    <property type="match status" value="1"/>
</dbReference>
<dbReference type="InterPro" id="IPR014787">
    <property type="entry name" value="PSer_Pase_RsbU_N"/>
</dbReference>
<dbReference type="AlphaFoldDB" id="A0A345PDG3"/>
<dbReference type="InterPro" id="IPR017944">
    <property type="entry name" value="KaiA/RbsU_helical_domain_sf"/>
</dbReference>
<name>A0A345PDG3_9BACI</name>
<dbReference type="SMART" id="SM00331">
    <property type="entry name" value="PP2C_SIG"/>
    <property type="match status" value="1"/>
</dbReference>
<dbReference type="FunFam" id="3.60.40.10:FF:000045">
    <property type="entry name" value="Stage II sporulation protein E"/>
    <property type="match status" value="1"/>
</dbReference>
<dbReference type="KEGG" id="ocn:CUC15_03180"/>
<evidence type="ECO:0000259" key="2">
    <source>
        <dbReference type="PROSITE" id="PS51746"/>
    </source>
</evidence>
<feature type="domain" description="PPM-type phosphatase" evidence="2">
    <location>
        <begin position="124"/>
        <end position="335"/>
    </location>
</feature>
<dbReference type="Gene3D" id="1.10.1240.30">
    <property type="entry name" value="KaiA/RbsU domain"/>
    <property type="match status" value="1"/>
</dbReference>
<dbReference type="PANTHER" id="PTHR43156:SF15">
    <property type="entry name" value="PHOSPHOSERINE PHOSPHATASE RSBU"/>
    <property type="match status" value="1"/>
</dbReference>
<evidence type="ECO:0000313" key="4">
    <source>
        <dbReference type="Proteomes" id="UP000253908"/>
    </source>
</evidence>
<dbReference type="InterPro" id="IPR052016">
    <property type="entry name" value="Bact_Sigma-Reg"/>
</dbReference>
<dbReference type="SUPFAM" id="SSF81606">
    <property type="entry name" value="PP2C-like"/>
    <property type="match status" value="1"/>
</dbReference>
<dbReference type="InterPro" id="IPR001932">
    <property type="entry name" value="PPM-type_phosphatase-like_dom"/>
</dbReference>
<dbReference type="Pfam" id="PF07228">
    <property type="entry name" value="SpoIIE"/>
    <property type="match status" value="1"/>
</dbReference>
<reference evidence="4" key="1">
    <citation type="submission" date="2017-11" db="EMBL/GenBank/DDBJ databases">
        <authorList>
            <person name="Zhu W."/>
        </authorList>
    </citation>
    <scope>NUCLEOTIDE SEQUENCE [LARGE SCALE GENOMIC DNA]</scope>
    <source>
        <strain evidence="4">160</strain>
    </source>
</reference>
<proteinExistence type="predicted"/>
<dbReference type="RefSeq" id="WP_114915336.1">
    <property type="nucleotide sequence ID" value="NZ_CP024848.1"/>
</dbReference>
<organism evidence="3 4">
    <name type="scientific">Oceanobacillus zhaokaii</name>
    <dbReference type="NCBI Taxonomy" id="2052660"/>
    <lineage>
        <taxon>Bacteria</taxon>
        <taxon>Bacillati</taxon>
        <taxon>Bacillota</taxon>
        <taxon>Bacilli</taxon>
        <taxon>Bacillales</taxon>
        <taxon>Bacillaceae</taxon>
        <taxon>Oceanobacillus</taxon>
    </lineage>
</organism>
<protein>
    <submittedName>
        <fullName evidence="3">Phosphoserine phosphatase</fullName>
    </submittedName>
</protein>
<dbReference type="OrthoDB" id="311592at2"/>
<keyword evidence="4" id="KW-1185">Reference proteome</keyword>
<dbReference type="EMBL" id="CP024848">
    <property type="protein sequence ID" value="AXI08043.1"/>
    <property type="molecule type" value="Genomic_DNA"/>
</dbReference>
<dbReference type="GO" id="GO:0016791">
    <property type="term" value="F:phosphatase activity"/>
    <property type="evidence" value="ECO:0007669"/>
    <property type="project" value="TreeGrafter"/>
</dbReference>
<dbReference type="Proteomes" id="UP000253908">
    <property type="component" value="Chromosome"/>
</dbReference>
<evidence type="ECO:0000313" key="3">
    <source>
        <dbReference type="EMBL" id="AXI08043.1"/>
    </source>
</evidence>